<accession>A0A9D3VWI0</accession>
<organism evidence="1 2">
    <name type="scientific">Gossypium stocksii</name>
    <dbReference type="NCBI Taxonomy" id="47602"/>
    <lineage>
        <taxon>Eukaryota</taxon>
        <taxon>Viridiplantae</taxon>
        <taxon>Streptophyta</taxon>
        <taxon>Embryophyta</taxon>
        <taxon>Tracheophyta</taxon>
        <taxon>Spermatophyta</taxon>
        <taxon>Magnoliopsida</taxon>
        <taxon>eudicotyledons</taxon>
        <taxon>Gunneridae</taxon>
        <taxon>Pentapetalae</taxon>
        <taxon>rosids</taxon>
        <taxon>malvids</taxon>
        <taxon>Malvales</taxon>
        <taxon>Malvaceae</taxon>
        <taxon>Malvoideae</taxon>
        <taxon>Gossypium</taxon>
    </lineage>
</organism>
<name>A0A9D3VWI0_9ROSI</name>
<evidence type="ECO:0000313" key="1">
    <source>
        <dbReference type="EMBL" id="KAH1097274.1"/>
    </source>
</evidence>
<protein>
    <submittedName>
        <fullName evidence="1">Uncharacterized protein</fullName>
    </submittedName>
</protein>
<comment type="caution">
    <text evidence="1">The sequence shown here is derived from an EMBL/GenBank/DDBJ whole genome shotgun (WGS) entry which is preliminary data.</text>
</comment>
<sequence>MKKSALSCWAPEPDTVACPDGDLKFAGHVSMEYVALSVSGTGALGGLCTYWTCVWMACGVRGPFSEFFRCMQSEIALFPRFPRGRSVTLSCELDPRDGLRPCPVSSRKVPTS</sequence>
<dbReference type="EMBL" id="JAIQCV010000005">
    <property type="protein sequence ID" value="KAH1097274.1"/>
    <property type="molecule type" value="Genomic_DNA"/>
</dbReference>
<reference evidence="1 2" key="1">
    <citation type="journal article" date="2021" name="Plant Biotechnol. J.">
        <title>Multi-omics assisted identification of the key and species-specific regulatory components of drought-tolerant mechanisms in Gossypium stocksii.</title>
        <authorList>
            <person name="Yu D."/>
            <person name="Ke L."/>
            <person name="Zhang D."/>
            <person name="Wu Y."/>
            <person name="Sun Y."/>
            <person name="Mei J."/>
            <person name="Sun J."/>
            <person name="Sun Y."/>
        </authorList>
    </citation>
    <scope>NUCLEOTIDE SEQUENCE [LARGE SCALE GENOMIC DNA]</scope>
    <source>
        <strain evidence="2">cv. E1</strain>
        <tissue evidence="1">Leaf</tissue>
    </source>
</reference>
<gene>
    <name evidence="1" type="ORF">J1N35_014195</name>
</gene>
<keyword evidence="2" id="KW-1185">Reference proteome</keyword>
<evidence type="ECO:0000313" key="2">
    <source>
        <dbReference type="Proteomes" id="UP000828251"/>
    </source>
</evidence>
<proteinExistence type="predicted"/>
<dbReference type="AlphaFoldDB" id="A0A9D3VWI0"/>
<dbReference type="Proteomes" id="UP000828251">
    <property type="component" value="Unassembled WGS sequence"/>
</dbReference>